<dbReference type="KEGG" id="uam:UABAM_05576"/>
<dbReference type="OrthoDB" id="9795548at2"/>
<keyword evidence="6" id="KW-1185">Reference proteome</keyword>
<dbReference type="InterPro" id="IPR003439">
    <property type="entry name" value="ABC_transporter-like_ATP-bd"/>
</dbReference>
<evidence type="ECO:0000259" key="4">
    <source>
        <dbReference type="PROSITE" id="PS50893"/>
    </source>
</evidence>
<dbReference type="GO" id="GO:0016887">
    <property type="term" value="F:ATP hydrolysis activity"/>
    <property type="evidence" value="ECO:0007669"/>
    <property type="project" value="InterPro"/>
</dbReference>
<keyword evidence="3 5" id="KW-0067">ATP-binding</keyword>
<feature type="domain" description="ABC transporter" evidence="4">
    <location>
        <begin position="6"/>
        <end position="232"/>
    </location>
</feature>
<dbReference type="SUPFAM" id="SSF52540">
    <property type="entry name" value="P-loop containing nucleoside triphosphate hydrolases"/>
    <property type="match status" value="1"/>
</dbReference>
<name>A0A5S9IS69_UABAM</name>
<dbReference type="GO" id="GO:0005524">
    <property type="term" value="F:ATP binding"/>
    <property type="evidence" value="ECO:0007669"/>
    <property type="project" value="UniProtKB-KW"/>
</dbReference>
<gene>
    <name evidence="5" type="ORF">UABAM_05576</name>
</gene>
<dbReference type="PROSITE" id="PS50893">
    <property type="entry name" value="ABC_TRANSPORTER_2"/>
    <property type="match status" value="1"/>
</dbReference>
<reference evidence="5 6" key="1">
    <citation type="submission" date="2019-08" db="EMBL/GenBank/DDBJ databases">
        <title>Complete genome sequence of Candidatus Uab amorphum.</title>
        <authorList>
            <person name="Shiratori T."/>
            <person name="Suzuki S."/>
            <person name="Kakizawa Y."/>
            <person name="Ishida K."/>
        </authorList>
    </citation>
    <scope>NUCLEOTIDE SEQUENCE [LARGE SCALE GENOMIC DNA]</scope>
    <source>
        <strain evidence="5 6">SRT547</strain>
    </source>
</reference>
<organism evidence="5 6">
    <name type="scientific">Uabimicrobium amorphum</name>
    <dbReference type="NCBI Taxonomy" id="2596890"/>
    <lineage>
        <taxon>Bacteria</taxon>
        <taxon>Pseudomonadati</taxon>
        <taxon>Planctomycetota</taxon>
        <taxon>Candidatus Uabimicrobiia</taxon>
        <taxon>Candidatus Uabimicrobiales</taxon>
        <taxon>Candidatus Uabimicrobiaceae</taxon>
        <taxon>Candidatus Uabimicrobium</taxon>
    </lineage>
</organism>
<dbReference type="InterPro" id="IPR027417">
    <property type="entry name" value="P-loop_NTPase"/>
</dbReference>
<evidence type="ECO:0000313" key="6">
    <source>
        <dbReference type="Proteomes" id="UP000326354"/>
    </source>
</evidence>
<evidence type="ECO:0000313" key="5">
    <source>
        <dbReference type="EMBL" id="BBM87173.1"/>
    </source>
</evidence>
<dbReference type="RefSeq" id="WP_151971200.1">
    <property type="nucleotide sequence ID" value="NZ_AP019860.1"/>
</dbReference>
<protein>
    <submittedName>
        <fullName evidence="5">Multidrug ABC transporter ATP-binding protein</fullName>
    </submittedName>
</protein>
<dbReference type="InterPro" id="IPR051782">
    <property type="entry name" value="ABC_Transporter_VariousFunc"/>
</dbReference>
<evidence type="ECO:0000256" key="2">
    <source>
        <dbReference type="ARBA" id="ARBA00022741"/>
    </source>
</evidence>
<dbReference type="Pfam" id="PF00005">
    <property type="entry name" value="ABC_tran"/>
    <property type="match status" value="1"/>
</dbReference>
<keyword evidence="2" id="KW-0547">Nucleotide-binding</keyword>
<dbReference type="PANTHER" id="PTHR42939:SF1">
    <property type="entry name" value="ABC TRANSPORTER ATP-BINDING PROTEIN ALBC-RELATED"/>
    <property type="match status" value="1"/>
</dbReference>
<evidence type="ECO:0000256" key="1">
    <source>
        <dbReference type="ARBA" id="ARBA00022448"/>
    </source>
</evidence>
<evidence type="ECO:0000256" key="3">
    <source>
        <dbReference type="ARBA" id="ARBA00022840"/>
    </source>
</evidence>
<dbReference type="EMBL" id="AP019860">
    <property type="protein sequence ID" value="BBM87173.1"/>
    <property type="molecule type" value="Genomic_DNA"/>
</dbReference>
<dbReference type="InterPro" id="IPR003593">
    <property type="entry name" value="AAA+_ATPase"/>
</dbReference>
<dbReference type="CDD" id="cd03230">
    <property type="entry name" value="ABC_DR_subfamily_A"/>
    <property type="match status" value="1"/>
</dbReference>
<dbReference type="Proteomes" id="UP000326354">
    <property type="component" value="Chromosome"/>
</dbReference>
<dbReference type="SMART" id="SM00382">
    <property type="entry name" value="AAA"/>
    <property type="match status" value="1"/>
</dbReference>
<dbReference type="Gene3D" id="3.40.50.300">
    <property type="entry name" value="P-loop containing nucleotide triphosphate hydrolases"/>
    <property type="match status" value="1"/>
</dbReference>
<sequence>MNNNVVEINGFTKYFGGNCVVDHVSFSIPQGSIFALLGRNGSGKSTIIKMLLGMLKPTYGSATIYGCSSANLTNEIRSRIGYLAEGHPLYMWMSVKEICHFQAKFYPKWNRKLCAEICDYFRLQPKTKVGKLSRGERAGLSLALTLAAQPDLFIFDDPMLGLDPVASHSFLEMMVYIAENHKCSVLFSSHMLSGVERIADYIAIVDKGVLRVNCSLDVFHSRIKQISVHFPQSLPEMDAFEKIPGVLRGIRDQQCIVLTVANYNAEMQKKIEDLGGVDINCNDMSLEDAFIDYLGRKGMRDFNISDLGATTQ</sequence>
<dbReference type="AlphaFoldDB" id="A0A5S9IS69"/>
<proteinExistence type="predicted"/>
<keyword evidence="1" id="KW-0813">Transport</keyword>
<accession>A0A5S9IS69</accession>
<dbReference type="PANTHER" id="PTHR42939">
    <property type="entry name" value="ABC TRANSPORTER ATP-BINDING PROTEIN ALBC-RELATED"/>
    <property type="match status" value="1"/>
</dbReference>